<dbReference type="InterPro" id="IPR036788">
    <property type="entry name" value="T_IF-3_C_sf"/>
</dbReference>
<dbReference type="Gene3D" id="3.30.110.10">
    <property type="entry name" value="Translation initiation factor 3 (IF-3), C-terminal domain"/>
    <property type="match status" value="1"/>
</dbReference>
<protein>
    <recommendedName>
        <fullName evidence="4 5">Translation initiation factor IF-3</fullName>
    </recommendedName>
</protein>
<evidence type="ECO:0000256" key="1">
    <source>
        <dbReference type="ARBA" id="ARBA00005439"/>
    </source>
</evidence>
<dbReference type="InterPro" id="IPR036787">
    <property type="entry name" value="T_IF-3_N_sf"/>
</dbReference>
<comment type="subcellular location">
    <subcellularLocation>
        <location evidence="4 6">Cytoplasm</location>
    </subcellularLocation>
</comment>
<dbReference type="PANTHER" id="PTHR10938">
    <property type="entry name" value="TRANSLATION INITIATION FACTOR IF-3"/>
    <property type="match status" value="1"/>
</dbReference>
<dbReference type="InterPro" id="IPR019815">
    <property type="entry name" value="Translation_initiation_fac_3_C"/>
</dbReference>
<evidence type="ECO:0000313" key="10">
    <source>
        <dbReference type="Proteomes" id="UP001144612"/>
    </source>
</evidence>
<dbReference type="Proteomes" id="UP001144612">
    <property type="component" value="Unassembled WGS sequence"/>
</dbReference>
<evidence type="ECO:0000256" key="5">
    <source>
        <dbReference type="NCBIfam" id="TIGR00168"/>
    </source>
</evidence>
<evidence type="ECO:0000259" key="8">
    <source>
        <dbReference type="Pfam" id="PF05198"/>
    </source>
</evidence>
<dbReference type="PANTHER" id="PTHR10938:SF0">
    <property type="entry name" value="TRANSLATION INITIATION FACTOR IF-3, MITOCHONDRIAL"/>
    <property type="match status" value="1"/>
</dbReference>
<comment type="similarity">
    <text evidence="1 4 6">Belongs to the IF-3 family.</text>
</comment>
<feature type="domain" description="Translation initiation factor 3 C-terminal" evidence="7">
    <location>
        <begin position="85"/>
        <end position="170"/>
    </location>
</feature>
<keyword evidence="2 4" id="KW-0396">Initiation factor</keyword>
<dbReference type="EMBL" id="JAPQFJ010000007">
    <property type="protein sequence ID" value="MCY6958714.1"/>
    <property type="molecule type" value="Genomic_DNA"/>
</dbReference>
<comment type="caution">
    <text evidence="9">The sequence shown here is derived from an EMBL/GenBank/DDBJ whole genome shotgun (WGS) entry which is preliminary data.</text>
</comment>
<feature type="domain" description="Translation initiation factor 3 N-terminal" evidence="8">
    <location>
        <begin position="9"/>
        <end position="78"/>
    </location>
</feature>
<dbReference type="PROSITE" id="PS00938">
    <property type="entry name" value="IF3"/>
    <property type="match status" value="1"/>
</dbReference>
<evidence type="ECO:0000256" key="3">
    <source>
        <dbReference type="ARBA" id="ARBA00022917"/>
    </source>
</evidence>
<comment type="function">
    <text evidence="4 6">IF-3 binds to the 30S ribosomal subunit and shifts the equilibrium between 70S ribosomes and their 50S and 30S subunits in favor of the free subunits, thus enhancing the availability of 30S subunits on which protein synthesis initiation begins.</text>
</comment>
<dbReference type="GO" id="GO:0003743">
    <property type="term" value="F:translation initiation factor activity"/>
    <property type="evidence" value="ECO:0007669"/>
    <property type="project" value="UniProtKB-KW"/>
</dbReference>
<dbReference type="Gene3D" id="3.10.20.80">
    <property type="entry name" value="Translation initiation factor 3 (IF-3), N-terminal domain"/>
    <property type="match status" value="1"/>
</dbReference>
<reference evidence="9" key="1">
    <citation type="submission" date="2022-12" db="EMBL/GenBank/DDBJ databases">
        <title>Clostridium sp. nov., isolated from industrial wastewater.</title>
        <authorList>
            <person name="Jiayan W."/>
        </authorList>
    </citation>
    <scope>NUCLEOTIDE SEQUENCE</scope>
    <source>
        <strain evidence="9">ZC22-4</strain>
    </source>
</reference>
<dbReference type="InterPro" id="IPR019814">
    <property type="entry name" value="Translation_initiation_fac_3_N"/>
</dbReference>
<dbReference type="Pfam" id="PF05198">
    <property type="entry name" value="IF3_N"/>
    <property type="match status" value="1"/>
</dbReference>
<evidence type="ECO:0000256" key="4">
    <source>
        <dbReference type="HAMAP-Rule" id="MF_00080"/>
    </source>
</evidence>
<comment type="subunit">
    <text evidence="4 6">Monomer.</text>
</comment>
<organism evidence="9 10">
    <name type="scientific">Clostridium brassicae</name>
    <dbReference type="NCBI Taxonomy" id="2999072"/>
    <lineage>
        <taxon>Bacteria</taxon>
        <taxon>Bacillati</taxon>
        <taxon>Bacillota</taxon>
        <taxon>Clostridia</taxon>
        <taxon>Eubacteriales</taxon>
        <taxon>Clostridiaceae</taxon>
        <taxon>Clostridium</taxon>
    </lineage>
</organism>
<sequence>MNIKKDSLINEEIREKEVRIIDDEGQQLGVMSSKEALQIAEGKELDLVLISPNANPPVCRIMDFNKYLYEQAKKVKEAKKKQKTVSIKEIRLSPTIEEHDIGIKANHARKFLMGEDKVKVTVRFRGREADHSYKGHEILKAFLSKIEDVCVVEKAAKLEGRNMVMVLAPKRA</sequence>
<accession>A0ABT4DCG5</accession>
<name>A0ABT4DCG5_9CLOT</name>
<dbReference type="RefSeq" id="WP_268061135.1">
    <property type="nucleotide sequence ID" value="NZ_JAPQFJ010000007.1"/>
</dbReference>
<dbReference type="NCBIfam" id="TIGR00168">
    <property type="entry name" value="infC"/>
    <property type="match status" value="1"/>
</dbReference>
<dbReference type="SUPFAM" id="SSF55200">
    <property type="entry name" value="Translation initiation factor IF3, C-terminal domain"/>
    <property type="match status" value="1"/>
</dbReference>
<evidence type="ECO:0000313" key="9">
    <source>
        <dbReference type="EMBL" id="MCY6958714.1"/>
    </source>
</evidence>
<gene>
    <name evidence="4 9" type="primary">infC</name>
    <name evidence="9" type="ORF">OW729_08860</name>
</gene>
<keyword evidence="10" id="KW-1185">Reference proteome</keyword>
<dbReference type="HAMAP" id="MF_00080">
    <property type="entry name" value="IF_3"/>
    <property type="match status" value="1"/>
</dbReference>
<dbReference type="InterPro" id="IPR001288">
    <property type="entry name" value="Translation_initiation_fac_3"/>
</dbReference>
<keyword evidence="4" id="KW-0963">Cytoplasm</keyword>
<dbReference type="SUPFAM" id="SSF54364">
    <property type="entry name" value="Translation initiation factor IF3, N-terminal domain"/>
    <property type="match status" value="1"/>
</dbReference>
<evidence type="ECO:0000256" key="2">
    <source>
        <dbReference type="ARBA" id="ARBA00022540"/>
    </source>
</evidence>
<proteinExistence type="inferred from homology"/>
<dbReference type="InterPro" id="IPR019813">
    <property type="entry name" value="Translation_initiation_fac3_CS"/>
</dbReference>
<keyword evidence="3 4" id="KW-0648">Protein biosynthesis</keyword>
<evidence type="ECO:0000256" key="6">
    <source>
        <dbReference type="RuleBase" id="RU000646"/>
    </source>
</evidence>
<dbReference type="Pfam" id="PF00707">
    <property type="entry name" value="IF3_C"/>
    <property type="match status" value="1"/>
</dbReference>
<evidence type="ECO:0000259" key="7">
    <source>
        <dbReference type="Pfam" id="PF00707"/>
    </source>
</evidence>